<feature type="transmembrane region" description="Helical" evidence="2">
    <location>
        <begin position="265"/>
        <end position="283"/>
    </location>
</feature>
<feature type="transmembrane region" description="Helical" evidence="2">
    <location>
        <begin position="120"/>
        <end position="141"/>
    </location>
</feature>
<accession>A0A835Z836</accession>
<reference evidence="3" key="1">
    <citation type="submission" date="2021-02" db="EMBL/GenBank/DDBJ databases">
        <title>First Annotated Genome of the Yellow-green Alga Tribonema minus.</title>
        <authorList>
            <person name="Mahan K.M."/>
        </authorList>
    </citation>
    <scope>NUCLEOTIDE SEQUENCE</scope>
    <source>
        <strain evidence="3">UTEX B ZZ1240</strain>
    </source>
</reference>
<dbReference type="EMBL" id="JAFCMP010000065">
    <property type="protein sequence ID" value="KAG5188745.1"/>
    <property type="molecule type" value="Genomic_DNA"/>
</dbReference>
<comment type="caution">
    <text evidence="3">The sequence shown here is derived from an EMBL/GenBank/DDBJ whole genome shotgun (WGS) entry which is preliminary data.</text>
</comment>
<dbReference type="AlphaFoldDB" id="A0A835Z836"/>
<dbReference type="PANTHER" id="PTHR11319:SF35">
    <property type="entry name" value="OUTER MEMBRANE PROTEIN PMPC-RELATED"/>
    <property type="match status" value="1"/>
</dbReference>
<dbReference type="PANTHER" id="PTHR11319">
    <property type="entry name" value="G PROTEIN-COUPLED RECEPTOR-RELATED"/>
    <property type="match status" value="1"/>
</dbReference>
<gene>
    <name evidence="3" type="ORF">JKP88DRAFT_177684</name>
</gene>
<organism evidence="3 4">
    <name type="scientific">Tribonema minus</name>
    <dbReference type="NCBI Taxonomy" id="303371"/>
    <lineage>
        <taxon>Eukaryota</taxon>
        <taxon>Sar</taxon>
        <taxon>Stramenopiles</taxon>
        <taxon>Ochrophyta</taxon>
        <taxon>PX clade</taxon>
        <taxon>Xanthophyceae</taxon>
        <taxon>Tribonematales</taxon>
        <taxon>Tribonemataceae</taxon>
        <taxon>Tribonema</taxon>
    </lineage>
</organism>
<evidence type="ECO:0000313" key="3">
    <source>
        <dbReference type="EMBL" id="KAG5188745.1"/>
    </source>
</evidence>
<protein>
    <submittedName>
        <fullName evidence="3">Uncharacterized protein</fullName>
    </submittedName>
</protein>
<keyword evidence="2" id="KW-0812">Transmembrane</keyword>
<keyword evidence="4" id="KW-1185">Reference proteome</keyword>
<feature type="transmembrane region" description="Helical" evidence="2">
    <location>
        <begin position="295"/>
        <end position="312"/>
    </location>
</feature>
<feature type="transmembrane region" description="Helical" evidence="2">
    <location>
        <begin position="69"/>
        <end position="90"/>
    </location>
</feature>
<sequence>MNSPNPGLHNCRFSLCSVLPPPQLVAGFLEVTGLQLAPTFENFIHKLAILPNLSFAWGCVYNATFYEKLLAMTLGPLVAVALLGCSWLWAVAREHRLRRVAGADAARAARLKALRKHWTAFLALTFLVYGTVSSIIFQTFACDYMQELDTYYLRADYSIQCYNNSEYWRYFAYAMTMFVVYPLGVPALYALLLCFKRRQHQARQGAVAAAPSVQGLEPHWDLVHASSFLWAQYKPKAEWWEMVECARRVVLTGVLVFILPGSAGQAAVSVLFAFLLTLIFMAVRPHREHAMQRQYLLGAVIVYFASMNALLIKSQVSGAQSQLVVGIVMIIISTALIVAAVAQTLYGVADLVRGSERQPSPGPLGPSNFTAGQPRPQCA</sequence>
<feature type="region of interest" description="Disordered" evidence="1">
    <location>
        <begin position="357"/>
        <end position="379"/>
    </location>
</feature>
<dbReference type="OrthoDB" id="27267at2759"/>
<evidence type="ECO:0000256" key="2">
    <source>
        <dbReference type="SAM" id="Phobius"/>
    </source>
</evidence>
<keyword evidence="2" id="KW-1133">Transmembrane helix</keyword>
<feature type="transmembrane region" description="Helical" evidence="2">
    <location>
        <begin position="170"/>
        <end position="195"/>
    </location>
</feature>
<name>A0A835Z836_9STRA</name>
<evidence type="ECO:0000313" key="4">
    <source>
        <dbReference type="Proteomes" id="UP000664859"/>
    </source>
</evidence>
<dbReference type="Proteomes" id="UP000664859">
    <property type="component" value="Unassembled WGS sequence"/>
</dbReference>
<evidence type="ECO:0000256" key="1">
    <source>
        <dbReference type="SAM" id="MobiDB-lite"/>
    </source>
</evidence>
<proteinExistence type="predicted"/>
<keyword evidence="2" id="KW-0472">Membrane</keyword>
<feature type="transmembrane region" description="Helical" evidence="2">
    <location>
        <begin position="324"/>
        <end position="348"/>
    </location>
</feature>